<sequence length="134" mass="16008">MPGKCFPFLILRKTLSFPLFTKRVPSSSDYRDWRNWWIRRTELGKKRILLLHHSREEEEEVWFRHRHRHHILRDQLITQQEICDLGTSISIPAVNMIKKRVSLCRSLPLNEDELRVHTPVVISCNEGRKEVSAL</sequence>
<dbReference type="Proteomes" id="UP000006729">
    <property type="component" value="Chromosome 14"/>
</dbReference>
<accession>A0ACC0S0A5</accession>
<proteinExistence type="predicted"/>
<keyword evidence="2" id="KW-1185">Reference proteome</keyword>
<comment type="caution">
    <text evidence="1">The sequence shown here is derived from an EMBL/GenBank/DDBJ whole genome shotgun (WGS) entry which is preliminary data.</text>
</comment>
<evidence type="ECO:0000313" key="1">
    <source>
        <dbReference type="EMBL" id="KAI9382748.1"/>
    </source>
</evidence>
<evidence type="ECO:0000313" key="2">
    <source>
        <dbReference type="Proteomes" id="UP000006729"/>
    </source>
</evidence>
<protein>
    <submittedName>
        <fullName evidence="1">Uncharacterized protein</fullName>
    </submittedName>
</protein>
<dbReference type="EMBL" id="CM009303">
    <property type="protein sequence ID" value="KAI9382748.1"/>
    <property type="molecule type" value="Genomic_DNA"/>
</dbReference>
<gene>
    <name evidence="1" type="ORF">POPTR_014G170950v4</name>
</gene>
<organism evidence="1 2">
    <name type="scientific">Populus trichocarpa</name>
    <name type="common">Western balsam poplar</name>
    <name type="synonym">Populus balsamifera subsp. trichocarpa</name>
    <dbReference type="NCBI Taxonomy" id="3694"/>
    <lineage>
        <taxon>Eukaryota</taxon>
        <taxon>Viridiplantae</taxon>
        <taxon>Streptophyta</taxon>
        <taxon>Embryophyta</taxon>
        <taxon>Tracheophyta</taxon>
        <taxon>Spermatophyta</taxon>
        <taxon>Magnoliopsida</taxon>
        <taxon>eudicotyledons</taxon>
        <taxon>Gunneridae</taxon>
        <taxon>Pentapetalae</taxon>
        <taxon>rosids</taxon>
        <taxon>fabids</taxon>
        <taxon>Malpighiales</taxon>
        <taxon>Salicaceae</taxon>
        <taxon>Saliceae</taxon>
        <taxon>Populus</taxon>
    </lineage>
</organism>
<name>A0ACC0S0A5_POPTR</name>
<reference evidence="1 2" key="1">
    <citation type="journal article" date="2006" name="Science">
        <title>The genome of black cottonwood, Populus trichocarpa (Torr. &amp; Gray).</title>
        <authorList>
            <person name="Tuskan G.A."/>
            <person name="Difazio S."/>
            <person name="Jansson S."/>
            <person name="Bohlmann J."/>
            <person name="Grigoriev I."/>
            <person name="Hellsten U."/>
            <person name="Putnam N."/>
            <person name="Ralph S."/>
            <person name="Rombauts S."/>
            <person name="Salamov A."/>
            <person name="Schein J."/>
            <person name="Sterck L."/>
            <person name="Aerts A."/>
            <person name="Bhalerao R.R."/>
            <person name="Bhalerao R.P."/>
            <person name="Blaudez D."/>
            <person name="Boerjan W."/>
            <person name="Brun A."/>
            <person name="Brunner A."/>
            <person name="Busov V."/>
            <person name="Campbell M."/>
            <person name="Carlson J."/>
            <person name="Chalot M."/>
            <person name="Chapman J."/>
            <person name="Chen G.L."/>
            <person name="Cooper D."/>
            <person name="Coutinho P.M."/>
            <person name="Couturier J."/>
            <person name="Covert S."/>
            <person name="Cronk Q."/>
            <person name="Cunningham R."/>
            <person name="Davis J."/>
            <person name="Degroeve S."/>
            <person name="Dejardin A."/>
            <person name="Depamphilis C."/>
            <person name="Detter J."/>
            <person name="Dirks B."/>
            <person name="Dubchak I."/>
            <person name="Duplessis S."/>
            <person name="Ehlting J."/>
            <person name="Ellis B."/>
            <person name="Gendler K."/>
            <person name="Goodstein D."/>
            <person name="Gribskov M."/>
            <person name="Grimwood J."/>
            <person name="Groover A."/>
            <person name="Gunter L."/>
            <person name="Hamberger B."/>
            <person name="Heinze B."/>
            <person name="Helariutta Y."/>
            <person name="Henrissat B."/>
            <person name="Holligan D."/>
            <person name="Holt R."/>
            <person name="Huang W."/>
            <person name="Islam-Faridi N."/>
            <person name="Jones S."/>
            <person name="Jones-Rhoades M."/>
            <person name="Jorgensen R."/>
            <person name="Joshi C."/>
            <person name="Kangasjarvi J."/>
            <person name="Karlsson J."/>
            <person name="Kelleher C."/>
            <person name="Kirkpatrick R."/>
            <person name="Kirst M."/>
            <person name="Kohler A."/>
            <person name="Kalluri U."/>
            <person name="Larimer F."/>
            <person name="Leebens-Mack J."/>
            <person name="Leple J.C."/>
            <person name="Locascio P."/>
            <person name="Lou Y."/>
            <person name="Lucas S."/>
            <person name="Martin F."/>
            <person name="Montanini B."/>
            <person name="Napoli C."/>
            <person name="Nelson D.R."/>
            <person name="Nelson C."/>
            <person name="Nieminen K."/>
            <person name="Nilsson O."/>
            <person name="Pereda V."/>
            <person name="Peter G."/>
            <person name="Philippe R."/>
            <person name="Pilate G."/>
            <person name="Poliakov A."/>
            <person name="Razumovskaya J."/>
            <person name="Richardson P."/>
            <person name="Rinaldi C."/>
            <person name="Ritland K."/>
            <person name="Rouze P."/>
            <person name="Ryaboy D."/>
            <person name="Schmutz J."/>
            <person name="Schrader J."/>
            <person name="Segerman B."/>
            <person name="Shin H."/>
            <person name="Siddiqui A."/>
            <person name="Sterky F."/>
            <person name="Terry A."/>
            <person name="Tsai C.J."/>
            <person name="Uberbacher E."/>
            <person name="Unneberg P."/>
            <person name="Vahala J."/>
            <person name="Wall K."/>
            <person name="Wessler S."/>
            <person name="Yang G."/>
            <person name="Yin T."/>
            <person name="Douglas C."/>
            <person name="Marra M."/>
            <person name="Sandberg G."/>
            <person name="Van de Peer Y."/>
            <person name="Rokhsar D."/>
        </authorList>
    </citation>
    <scope>NUCLEOTIDE SEQUENCE [LARGE SCALE GENOMIC DNA]</scope>
    <source>
        <strain evidence="2">cv. Nisqually</strain>
    </source>
</reference>